<evidence type="ECO:0000256" key="4">
    <source>
        <dbReference type="SAM" id="Phobius"/>
    </source>
</evidence>
<dbReference type="GO" id="GO:0006906">
    <property type="term" value="P:vesicle fusion"/>
    <property type="evidence" value="ECO:0007669"/>
    <property type="project" value="TreeGrafter"/>
</dbReference>
<dbReference type="GO" id="GO:0000149">
    <property type="term" value="F:SNARE binding"/>
    <property type="evidence" value="ECO:0007669"/>
    <property type="project" value="TreeGrafter"/>
</dbReference>
<dbReference type="EMBL" id="JAIWQS010000003">
    <property type="protein sequence ID" value="KAJ8769429.1"/>
    <property type="molecule type" value="Genomic_DNA"/>
</dbReference>
<feature type="compositionally biased region" description="Low complexity" evidence="3">
    <location>
        <begin position="197"/>
        <end position="214"/>
    </location>
</feature>
<dbReference type="Pfam" id="PF05739">
    <property type="entry name" value="SNARE"/>
    <property type="match status" value="1"/>
</dbReference>
<evidence type="ECO:0000259" key="5">
    <source>
        <dbReference type="PROSITE" id="PS50192"/>
    </source>
</evidence>
<feature type="region of interest" description="Disordered" evidence="3">
    <location>
        <begin position="166"/>
        <end position="215"/>
    </location>
</feature>
<evidence type="ECO:0000313" key="6">
    <source>
        <dbReference type="EMBL" id="KAJ8769429.1"/>
    </source>
</evidence>
<dbReference type="InterPro" id="IPR045242">
    <property type="entry name" value="Syntaxin"/>
</dbReference>
<dbReference type="InterPro" id="IPR006012">
    <property type="entry name" value="Syntaxin/epimorphin_CS"/>
</dbReference>
<dbReference type="AlphaFoldDB" id="A0AAV8TTN3"/>
<dbReference type="PROSITE" id="PS00914">
    <property type="entry name" value="SYNTAXIN"/>
    <property type="match status" value="1"/>
</dbReference>
<dbReference type="SMART" id="SM00397">
    <property type="entry name" value="t_SNARE"/>
    <property type="match status" value="1"/>
</dbReference>
<dbReference type="InterPro" id="IPR000727">
    <property type="entry name" value="T_SNARE_dom"/>
</dbReference>
<dbReference type="SUPFAM" id="SSF47661">
    <property type="entry name" value="t-snare proteins"/>
    <property type="match status" value="1"/>
</dbReference>
<dbReference type="GO" id="GO:0006888">
    <property type="term" value="P:endoplasmic reticulum to Golgi vesicle-mediated transport"/>
    <property type="evidence" value="ECO:0007669"/>
    <property type="project" value="TreeGrafter"/>
</dbReference>
<keyword evidence="2" id="KW-0653">Protein transport</keyword>
<feature type="region of interest" description="Disordered" evidence="3">
    <location>
        <begin position="27"/>
        <end position="52"/>
    </location>
</feature>
<dbReference type="CDD" id="cd15844">
    <property type="entry name" value="SNARE_syntaxin5"/>
    <property type="match status" value="1"/>
</dbReference>
<accession>A0AAV8TTN3</accession>
<evidence type="ECO:0000256" key="2">
    <source>
        <dbReference type="ARBA" id="ARBA00022927"/>
    </source>
</evidence>
<comment type="similarity">
    <text evidence="1">Belongs to the syntaxin family.</text>
</comment>
<dbReference type="Proteomes" id="UP001159364">
    <property type="component" value="Linkage Group LG03"/>
</dbReference>
<keyword evidence="4" id="KW-1133">Transmembrane helix</keyword>
<keyword evidence="4" id="KW-0472">Membrane</keyword>
<evidence type="ECO:0000256" key="1">
    <source>
        <dbReference type="ARBA" id="ARBA00009063"/>
    </source>
</evidence>
<reference evidence="6 7" key="1">
    <citation type="submission" date="2021-09" db="EMBL/GenBank/DDBJ databases">
        <title>Genomic insights and catalytic innovation underlie evolution of tropane alkaloids biosynthesis.</title>
        <authorList>
            <person name="Wang Y.-J."/>
            <person name="Tian T."/>
            <person name="Huang J.-P."/>
            <person name="Huang S.-X."/>
        </authorList>
    </citation>
    <scope>NUCLEOTIDE SEQUENCE [LARGE SCALE GENOMIC DNA]</scope>
    <source>
        <strain evidence="6">KIB-2018</strain>
        <tissue evidence="6">Leaf</tissue>
    </source>
</reference>
<name>A0AAV8TTN3_9ROSI</name>
<dbReference type="Gene3D" id="1.20.58.70">
    <property type="match status" value="1"/>
</dbReference>
<feature type="transmembrane region" description="Helical" evidence="4">
    <location>
        <begin position="320"/>
        <end position="340"/>
    </location>
</feature>
<gene>
    <name evidence="6" type="ORF">K2173_002919</name>
</gene>
<keyword evidence="2" id="KW-0813">Transport</keyword>
<dbReference type="GO" id="GO:0006886">
    <property type="term" value="P:intracellular protein transport"/>
    <property type="evidence" value="ECO:0007669"/>
    <property type="project" value="InterPro"/>
</dbReference>
<dbReference type="PANTHER" id="PTHR19957:SF228">
    <property type="entry name" value="SYNTAXIN-31"/>
    <property type="match status" value="1"/>
</dbReference>
<dbReference type="PANTHER" id="PTHR19957">
    <property type="entry name" value="SYNTAXIN"/>
    <property type="match status" value="1"/>
</dbReference>
<proteinExistence type="inferred from homology"/>
<dbReference type="PROSITE" id="PS50192">
    <property type="entry name" value="T_SNARE"/>
    <property type="match status" value="1"/>
</dbReference>
<feature type="domain" description="T-SNARE coiled-coil homology" evidence="5">
    <location>
        <begin position="249"/>
        <end position="311"/>
    </location>
</feature>
<dbReference type="GO" id="GO:0048278">
    <property type="term" value="P:vesicle docking"/>
    <property type="evidence" value="ECO:0007669"/>
    <property type="project" value="TreeGrafter"/>
</dbReference>
<dbReference type="GO" id="GO:0000139">
    <property type="term" value="C:Golgi membrane"/>
    <property type="evidence" value="ECO:0007669"/>
    <property type="project" value="TreeGrafter"/>
</dbReference>
<sequence length="341" mass="37821">MASIYRDRTAEFRSLSQTLKKIGGILPVDHDDFQEGDPSPSKPYGSPRSSRSEFNKKASLIALGVHETSHKISRVAQLAKKSSMFDDPTIEIQELTVLIKNEITALNTALTDLQTLQNMEIADGKYSEDRVVHSTAVCDDLKNKLMGATKQLQDVLTSRTENIKAHENRKQLFSKAAAGENPFLRQSKPTTEPPPWSNSSNASSNSQSSILPSNGVQVGNQLRRRSAVDSTPAQQMQMSMVQQVVPRQDNYSQSRAVALRNVESTISELSGIFTHLATMVAQQGELAIRIDDNMDESLANVENARSSLLRHLNQISSNRWLLIKIFAVIILFLIVFIVFVA</sequence>
<keyword evidence="7" id="KW-1185">Reference proteome</keyword>
<protein>
    <recommendedName>
        <fullName evidence="5">t-SNARE coiled-coil homology domain-containing protein</fullName>
    </recommendedName>
</protein>
<comment type="caution">
    <text evidence="6">The sequence shown here is derived from an EMBL/GenBank/DDBJ whole genome shotgun (WGS) entry which is preliminary data.</text>
</comment>
<evidence type="ECO:0000313" key="7">
    <source>
        <dbReference type="Proteomes" id="UP001159364"/>
    </source>
</evidence>
<dbReference type="InterPro" id="IPR010989">
    <property type="entry name" value="SNARE"/>
</dbReference>
<organism evidence="6 7">
    <name type="scientific">Erythroxylum novogranatense</name>
    <dbReference type="NCBI Taxonomy" id="1862640"/>
    <lineage>
        <taxon>Eukaryota</taxon>
        <taxon>Viridiplantae</taxon>
        <taxon>Streptophyta</taxon>
        <taxon>Embryophyta</taxon>
        <taxon>Tracheophyta</taxon>
        <taxon>Spermatophyta</taxon>
        <taxon>Magnoliopsida</taxon>
        <taxon>eudicotyledons</taxon>
        <taxon>Gunneridae</taxon>
        <taxon>Pentapetalae</taxon>
        <taxon>rosids</taxon>
        <taxon>fabids</taxon>
        <taxon>Malpighiales</taxon>
        <taxon>Erythroxylaceae</taxon>
        <taxon>Erythroxylum</taxon>
    </lineage>
</organism>
<dbReference type="GO" id="GO:0031201">
    <property type="term" value="C:SNARE complex"/>
    <property type="evidence" value="ECO:0007669"/>
    <property type="project" value="TreeGrafter"/>
</dbReference>
<keyword evidence="4" id="KW-0812">Transmembrane</keyword>
<dbReference type="GO" id="GO:0005484">
    <property type="term" value="F:SNAP receptor activity"/>
    <property type="evidence" value="ECO:0007669"/>
    <property type="project" value="InterPro"/>
</dbReference>
<evidence type="ECO:0000256" key="3">
    <source>
        <dbReference type="SAM" id="MobiDB-lite"/>
    </source>
</evidence>